<reference evidence="3" key="1">
    <citation type="submission" date="2015-09" db="EMBL/GenBank/DDBJ databases">
        <authorList>
            <consortium name="Pathogen Informatics"/>
        </authorList>
    </citation>
    <scope>NUCLEOTIDE SEQUENCE [LARGE SCALE GENOMIC DNA]</scope>
    <source>
        <strain evidence="3">Lake Konstanz</strain>
    </source>
</reference>
<feature type="compositionally biased region" description="Low complexity" evidence="1">
    <location>
        <begin position="373"/>
        <end position="395"/>
    </location>
</feature>
<name>A0A0S4IZ94_BODSA</name>
<dbReference type="Proteomes" id="UP000051952">
    <property type="component" value="Unassembled WGS sequence"/>
</dbReference>
<feature type="compositionally biased region" description="Polar residues" evidence="1">
    <location>
        <begin position="159"/>
        <end position="172"/>
    </location>
</feature>
<feature type="compositionally biased region" description="Polar residues" evidence="1">
    <location>
        <begin position="222"/>
        <end position="233"/>
    </location>
</feature>
<feature type="region of interest" description="Disordered" evidence="1">
    <location>
        <begin position="447"/>
        <end position="518"/>
    </location>
</feature>
<dbReference type="VEuPathDB" id="TriTrypDB:BSAL_66740"/>
<feature type="compositionally biased region" description="Low complexity" evidence="1">
    <location>
        <begin position="404"/>
        <end position="428"/>
    </location>
</feature>
<feature type="compositionally biased region" description="Basic and acidic residues" evidence="1">
    <location>
        <begin position="46"/>
        <end position="64"/>
    </location>
</feature>
<evidence type="ECO:0000313" key="2">
    <source>
        <dbReference type="EMBL" id="CUF88066.1"/>
    </source>
</evidence>
<sequence>MGICVSITPADAARTEKQQQHQQQSQRNRSSSNDLTVLRRQGGGADSHDVVDRIVEHVDEEGSRPRQQQSLIEPHQKEEQPEEGEVGKRQKQQRNTTSSAAVSNSAVAAVSNPIILPLPVFVVDVTHDGFYPTAEHDDREEGSGAQSSSVKTPHPPTPSSVNPQLALSASTPQRRRRSNSNGQQQNATPKRPQVGGGDFFSTVVGITPLVSDVVAAGNHQISSNSGASATQPLPVTPPKFSASSPSANPPTASSQQQQQRRRSSSAGPNYPANTDGFTASGGSGGGSVFGAYGNNPFLTAALFSQPIPPPSTTLPSPSRPSATQQRRISDLNTTHSRSDGDGNNTSAGGGGVTMRGGSRRITSTVSDDDEETSMSTETSSSVGGGTNNHNNSMRSNHNHHHRASNCASRVSNASTASTTSRSHPVSSVSMSGISLALRSQRDDVAPSWNPLTVAVSPGTGRGGNDDDDDDDEADRHLPFYHRHSLLSAGPANGSGTTAALEPHHPHNGNQNWPIEGDDDDDEIIAEREAGGRAGGSAPFPSSAPAHPLKVSFHDFVFRLDSPSLGFKSDEVLADGVIGSSDSATGAVDPPQYLPQGQRRVPTGGTTPIIRPTLSLHAPPFLQLPPQLEQEEESSPNAKEGQYPMSMLGVGNQLLGGSFSVMRLSTATTNSGGGATTVTDASSRSMMAMSSSAATIASLLPRDGLSHREQRARKAS</sequence>
<dbReference type="AlphaFoldDB" id="A0A0S4IZ94"/>
<proteinExistence type="predicted"/>
<feature type="compositionally biased region" description="Low complexity" evidence="1">
    <location>
        <begin position="241"/>
        <end position="258"/>
    </location>
</feature>
<feature type="region of interest" description="Disordered" evidence="1">
    <location>
        <begin position="582"/>
        <end position="601"/>
    </location>
</feature>
<feature type="compositionally biased region" description="Polar residues" evidence="1">
    <location>
        <begin position="324"/>
        <end position="335"/>
    </location>
</feature>
<protein>
    <submittedName>
        <fullName evidence="2">Uncharacterized protein</fullName>
    </submittedName>
</protein>
<feature type="compositionally biased region" description="Low complexity" evidence="1">
    <location>
        <begin position="355"/>
        <end position="365"/>
    </location>
</feature>
<feature type="compositionally biased region" description="Low complexity" evidence="1">
    <location>
        <begin position="95"/>
        <end position="104"/>
    </location>
</feature>
<feature type="compositionally biased region" description="Low complexity" evidence="1">
    <location>
        <begin position="20"/>
        <end position="33"/>
    </location>
</feature>
<feature type="region of interest" description="Disordered" evidence="1">
    <location>
        <begin position="1"/>
        <end position="104"/>
    </location>
</feature>
<evidence type="ECO:0000313" key="3">
    <source>
        <dbReference type="Proteomes" id="UP000051952"/>
    </source>
</evidence>
<keyword evidence="3" id="KW-1185">Reference proteome</keyword>
<gene>
    <name evidence="2" type="ORF">BSAL_66740</name>
</gene>
<evidence type="ECO:0000256" key="1">
    <source>
        <dbReference type="SAM" id="MobiDB-lite"/>
    </source>
</evidence>
<dbReference type="EMBL" id="CYKH01000430">
    <property type="protein sequence ID" value="CUF88066.1"/>
    <property type="molecule type" value="Genomic_DNA"/>
</dbReference>
<organism evidence="2 3">
    <name type="scientific">Bodo saltans</name>
    <name type="common">Flagellated protozoan</name>
    <dbReference type="NCBI Taxonomy" id="75058"/>
    <lineage>
        <taxon>Eukaryota</taxon>
        <taxon>Discoba</taxon>
        <taxon>Euglenozoa</taxon>
        <taxon>Kinetoplastea</taxon>
        <taxon>Metakinetoplastina</taxon>
        <taxon>Eubodonida</taxon>
        <taxon>Bodonidae</taxon>
        <taxon>Bodo</taxon>
    </lineage>
</organism>
<feature type="region of interest" description="Disordered" evidence="1">
    <location>
        <begin position="222"/>
        <end position="281"/>
    </location>
</feature>
<feature type="region of interest" description="Disordered" evidence="1">
    <location>
        <begin position="132"/>
        <end position="199"/>
    </location>
</feature>
<feature type="compositionally biased region" description="Low complexity" evidence="1">
    <location>
        <begin position="313"/>
        <end position="323"/>
    </location>
</feature>
<feature type="region of interest" description="Disordered" evidence="1">
    <location>
        <begin position="303"/>
        <end position="428"/>
    </location>
</feature>
<accession>A0A0S4IZ94</accession>